<evidence type="ECO:0008006" key="4">
    <source>
        <dbReference type="Google" id="ProtNLM"/>
    </source>
</evidence>
<dbReference type="AlphaFoldDB" id="A0A8J8GLH7"/>
<accession>A0A8J8GLH7</accession>
<name>A0A8J8GLH7_9EURY</name>
<dbReference type="OrthoDB" id="184234at2157"/>
<dbReference type="Proteomes" id="UP000728647">
    <property type="component" value="Unassembled WGS sequence"/>
</dbReference>
<organism evidence="2 3">
    <name type="scientific">Haloterrigena gelatinilytica</name>
    <dbReference type="NCBI Taxonomy" id="2741724"/>
    <lineage>
        <taxon>Archaea</taxon>
        <taxon>Methanobacteriati</taxon>
        <taxon>Methanobacteriota</taxon>
        <taxon>Stenosarchaea group</taxon>
        <taxon>Halobacteria</taxon>
        <taxon>Halobacteriales</taxon>
        <taxon>Natrialbaceae</taxon>
        <taxon>Haloterrigena</taxon>
    </lineage>
</organism>
<comment type="caution">
    <text evidence="2">The sequence shown here is derived from an EMBL/GenBank/DDBJ whole genome shotgun (WGS) entry which is preliminary data.</text>
</comment>
<evidence type="ECO:0000313" key="2">
    <source>
        <dbReference type="EMBL" id="NUB92209.1"/>
    </source>
</evidence>
<reference evidence="2" key="1">
    <citation type="submission" date="2020-06" db="EMBL/GenBank/DDBJ databases">
        <title>Haloterrigena sp. nov., an extremely halophilic archaeon isolated from a saline sediment.</title>
        <authorList>
            <person name="Liu B.-B."/>
        </authorList>
    </citation>
    <scope>NUCLEOTIDE SEQUENCE</scope>
    <source>
        <strain evidence="2">SYSU A121-1</strain>
    </source>
</reference>
<proteinExistence type="predicted"/>
<sequence>MPLESEPLGMGEHSSHGDGSTDADRGHAPGGHAAPSGLSLAANGLRLEPSETRFEPEAPVHWTFRIVDEDGAVVTDFEEAHGRPSHLVVVRRDLTRFQHRHPELQADGTWLVEDLAVPDPGVYRAFVDVVVDGHPTTLGFDLLAPGTATHDERPDASRRATAGNYELELLTDDVAAGERTRLSFAVRRGGEPVSELEPYLGALGHLVALREGDLAYLHVHPEATAPDSGRVEFGARFPTPGRYRLFLQTKPEGALITAQFDVRVAP</sequence>
<protein>
    <recommendedName>
        <fullName evidence="4">Secreted protein</fullName>
    </recommendedName>
</protein>
<gene>
    <name evidence="2" type="ORF">HT576_14410</name>
</gene>
<evidence type="ECO:0000313" key="3">
    <source>
        <dbReference type="Proteomes" id="UP000728647"/>
    </source>
</evidence>
<evidence type="ECO:0000256" key="1">
    <source>
        <dbReference type="SAM" id="MobiDB-lite"/>
    </source>
</evidence>
<feature type="region of interest" description="Disordered" evidence="1">
    <location>
        <begin position="1"/>
        <end position="38"/>
    </location>
</feature>
<dbReference type="EMBL" id="JABURA010000001">
    <property type="protein sequence ID" value="NUB92209.1"/>
    <property type="molecule type" value="Genomic_DNA"/>
</dbReference>